<evidence type="ECO:0000256" key="3">
    <source>
        <dbReference type="SAM" id="Phobius"/>
    </source>
</evidence>
<dbReference type="OrthoDB" id="9932926at2759"/>
<dbReference type="EMBL" id="CANHGI010000001">
    <property type="protein sequence ID" value="CAI5438419.1"/>
    <property type="molecule type" value="Genomic_DNA"/>
</dbReference>
<evidence type="ECO:0000313" key="5">
    <source>
        <dbReference type="EMBL" id="CAI5438419.1"/>
    </source>
</evidence>
<sequence length="400" mass="46187">MINTEPNEVAEGNPQPEQNMENEENPNNQENVGPNEEENMIETNDNQDGQVQILKQTRGLGEDPIEMDCPICDQHIITSIDSVASLLPYVLIPIFVLLSLFSYELSILCPIYLFFISCSYYCVHYCPVCGYYIGNGKAPSKKCRFIHFISRCFSNCRQCFVPKMAPLKVYVASATANPETKYRVQRTLMILDGLGIPFDSIDITKPEKAEDRKFMRENAYKGEDENNRPKQILPPQFFYNDEYLGDYDDFDASVEDDTITQFLRLLPDVIGERIRLFSQNKITASNADNNNASTTETGENETSEQKLAEKPKNEQKEEENDEEGEEDEEWEDEDEEEEEKEKEKIENDKKSEKEDENEPTETAVITLPKVPSKTEEVEDEELEGEDEEWDEEEEEEEEEK</sequence>
<dbReference type="InterPro" id="IPR051033">
    <property type="entry name" value="SH3BGR"/>
</dbReference>
<evidence type="ECO:0000256" key="1">
    <source>
        <dbReference type="ARBA" id="ARBA00007764"/>
    </source>
</evidence>
<protein>
    <recommendedName>
        <fullName evidence="4">LITAF domain-containing protein</fullName>
    </recommendedName>
</protein>
<keyword evidence="6" id="KW-1185">Reference proteome</keyword>
<feature type="compositionally biased region" description="Acidic residues" evidence="2">
    <location>
        <begin position="316"/>
        <end position="340"/>
    </location>
</feature>
<dbReference type="Pfam" id="PF04908">
    <property type="entry name" value="SH3BGR"/>
    <property type="match status" value="1"/>
</dbReference>
<dbReference type="InterPro" id="IPR006629">
    <property type="entry name" value="LITAF"/>
</dbReference>
<reference evidence="5" key="1">
    <citation type="submission" date="2022-11" db="EMBL/GenBank/DDBJ databases">
        <authorList>
            <person name="Kikuchi T."/>
        </authorList>
    </citation>
    <scope>NUCLEOTIDE SEQUENCE</scope>
    <source>
        <strain evidence="5">PS1010</strain>
    </source>
</reference>
<accession>A0A9P1I2E3</accession>
<dbReference type="PROSITE" id="PS51354">
    <property type="entry name" value="GLUTAREDOXIN_2"/>
    <property type="match status" value="1"/>
</dbReference>
<feature type="compositionally biased region" description="Basic and acidic residues" evidence="2">
    <location>
        <begin position="341"/>
        <end position="353"/>
    </location>
</feature>
<feature type="domain" description="LITAF" evidence="4">
    <location>
        <begin position="49"/>
        <end position="138"/>
    </location>
</feature>
<dbReference type="Gene3D" id="3.40.30.10">
    <property type="entry name" value="Glutaredoxin"/>
    <property type="match status" value="1"/>
</dbReference>
<dbReference type="SUPFAM" id="SSF52833">
    <property type="entry name" value="Thioredoxin-like"/>
    <property type="match status" value="1"/>
</dbReference>
<name>A0A9P1I2E3_9PELO</name>
<evidence type="ECO:0000256" key="2">
    <source>
        <dbReference type="SAM" id="MobiDB-lite"/>
    </source>
</evidence>
<keyword evidence="3" id="KW-0812">Transmembrane</keyword>
<keyword evidence="3" id="KW-0472">Membrane</keyword>
<feature type="transmembrane region" description="Helical" evidence="3">
    <location>
        <begin position="86"/>
        <end position="105"/>
    </location>
</feature>
<dbReference type="PANTHER" id="PTHR12232">
    <property type="entry name" value="SH3 DOMAIN-BINDING GLUTAMIC ACID-RICH-LIKE PROTEIN"/>
    <property type="match status" value="1"/>
</dbReference>
<dbReference type="GO" id="GO:0005737">
    <property type="term" value="C:cytoplasm"/>
    <property type="evidence" value="ECO:0007669"/>
    <property type="project" value="TreeGrafter"/>
</dbReference>
<feature type="compositionally biased region" description="Low complexity" evidence="2">
    <location>
        <begin position="285"/>
        <end position="297"/>
    </location>
</feature>
<organism evidence="5 6">
    <name type="scientific">Caenorhabditis angaria</name>
    <dbReference type="NCBI Taxonomy" id="860376"/>
    <lineage>
        <taxon>Eukaryota</taxon>
        <taxon>Metazoa</taxon>
        <taxon>Ecdysozoa</taxon>
        <taxon>Nematoda</taxon>
        <taxon>Chromadorea</taxon>
        <taxon>Rhabditida</taxon>
        <taxon>Rhabditina</taxon>
        <taxon>Rhabditomorpha</taxon>
        <taxon>Rhabditoidea</taxon>
        <taxon>Rhabditidae</taxon>
        <taxon>Peloderinae</taxon>
        <taxon>Caenorhabditis</taxon>
    </lineage>
</organism>
<gene>
    <name evidence="5" type="ORF">CAMP_LOCUS1056</name>
</gene>
<proteinExistence type="inferred from homology"/>
<evidence type="ECO:0000313" key="6">
    <source>
        <dbReference type="Proteomes" id="UP001152747"/>
    </source>
</evidence>
<dbReference type="AlphaFoldDB" id="A0A9P1I2E3"/>
<dbReference type="Proteomes" id="UP001152747">
    <property type="component" value="Unassembled WGS sequence"/>
</dbReference>
<feature type="compositionally biased region" description="Acidic residues" evidence="2">
    <location>
        <begin position="376"/>
        <end position="400"/>
    </location>
</feature>
<dbReference type="InterPro" id="IPR006993">
    <property type="entry name" value="Glut_rich_SH3-bd"/>
</dbReference>
<comment type="caution">
    <text evidence="5">The sequence shown here is derived from an EMBL/GenBank/DDBJ whole genome shotgun (WGS) entry which is preliminary data.</text>
</comment>
<keyword evidence="3" id="KW-1133">Transmembrane helix</keyword>
<feature type="compositionally biased region" description="Low complexity" evidence="2">
    <location>
        <begin position="11"/>
        <end position="34"/>
    </location>
</feature>
<dbReference type="InterPro" id="IPR036249">
    <property type="entry name" value="Thioredoxin-like_sf"/>
</dbReference>
<dbReference type="PANTHER" id="PTHR12232:SF15">
    <property type="entry name" value="SH3 DOMAIN-BINDING GLUTAMIC ACID-RICH PROTEIN HOMOLOG"/>
    <property type="match status" value="1"/>
</dbReference>
<feature type="region of interest" description="Disordered" evidence="2">
    <location>
        <begin position="1"/>
        <end position="48"/>
    </location>
</feature>
<dbReference type="Pfam" id="PF10601">
    <property type="entry name" value="zf-LITAF-like"/>
    <property type="match status" value="1"/>
</dbReference>
<feature type="region of interest" description="Disordered" evidence="2">
    <location>
        <begin position="285"/>
        <end position="400"/>
    </location>
</feature>
<feature type="compositionally biased region" description="Basic and acidic residues" evidence="2">
    <location>
        <begin position="303"/>
        <end position="315"/>
    </location>
</feature>
<dbReference type="SMART" id="SM00714">
    <property type="entry name" value="LITAF"/>
    <property type="match status" value="1"/>
</dbReference>
<feature type="transmembrane region" description="Helical" evidence="3">
    <location>
        <begin position="111"/>
        <end position="134"/>
    </location>
</feature>
<comment type="similarity">
    <text evidence="1">Belongs to the SH3BGR family.</text>
</comment>
<evidence type="ECO:0000259" key="4">
    <source>
        <dbReference type="PROSITE" id="PS51837"/>
    </source>
</evidence>
<dbReference type="PROSITE" id="PS51837">
    <property type="entry name" value="LITAF"/>
    <property type="match status" value="1"/>
</dbReference>